<dbReference type="GeneID" id="25337829"/>
<dbReference type="OMA" id="ICSTHER"/>
<feature type="chain" id="PRO_5004675024" evidence="2">
    <location>
        <begin position="17"/>
        <end position="593"/>
    </location>
</feature>
<dbReference type="Proteomes" id="UP000030763">
    <property type="component" value="Unassembled WGS sequence"/>
</dbReference>
<evidence type="ECO:0000256" key="2">
    <source>
        <dbReference type="SAM" id="SignalP"/>
    </source>
</evidence>
<feature type="compositionally biased region" description="Basic and acidic residues" evidence="1">
    <location>
        <begin position="100"/>
        <end position="116"/>
    </location>
</feature>
<proteinExistence type="predicted"/>
<dbReference type="RefSeq" id="XP_013337790.1">
    <property type="nucleotide sequence ID" value="XM_013482336.1"/>
</dbReference>
<keyword evidence="2" id="KW-0732">Signal</keyword>
<reference evidence="3" key="2">
    <citation type="submission" date="2013-10" db="EMBL/GenBank/DDBJ databases">
        <authorList>
            <person name="Aslett M."/>
        </authorList>
    </citation>
    <scope>NUCLEOTIDE SEQUENCE [LARGE SCALE GENOMIC DNA]</scope>
    <source>
        <strain evidence="3">Weybridge</strain>
    </source>
</reference>
<dbReference type="VEuPathDB" id="ToxoDB:EMWEY_00038430"/>
<dbReference type="AlphaFoldDB" id="U6MHM4"/>
<evidence type="ECO:0000313" key="3">
    <source>
        <dbReference type="EMBL" id="CDJ61140.1"/>
    </source>
</evidence>
<feature type="compositionally biased region" description="Polar residues" evidence="1">
    <location>
        <begin position="87"/>
        <end position="97"/>
    </location>
</feature>
<evidence type="ECO:0000256" key="1">
    <source>
        <dbReference type="SAM" id="MobiDB-lite"/>
    </source>
</evidence>
<evidence type="ECO:0000313" key="4">
    <source>
        <dbReference type="Proteomes" id="UP000030763"/>
    </source>
</evidence>
<feature type="region of interest" description="Disordered" evidence="1">
    <location>
        <begin position="569"/>
        <end position="593"/>
    </location>
</feature>
<feature type="region of interest" description="Disordered" evidence="1">
    <location>
        <begin position="81"/>
        <end position="123"/>
    </location>
</feature>
<organism evidence="3 4">
    <name type="scientific">Eimeria maxima</name>
    <name type="common">Coccidian parasite</name>
    <dbReference type="NCBI Taxonomy" id="5804"/>
    <lineage>
        <taxon>Eukaryota</taxon>
        <taxon>Sar</taxon>
        <taxon>Alveolata</taxon>
        <taxon>Apicomplexa</taxon>
        <taxon>Conoidasida</taxon>
        <taxon>Coccidia</taxon>
        <taxon>Eucoccidiorida</taxon>
        <taxon>Eimeriorina</taxon>
        <taxon>Eimeriidae</taxon>
        <taxon>Eimeria</taxon>
    </lineage>
</organism>
<name>U6MHM4_EIMMA</name>
<feature type="signal peptide" evidence="2">
    <location>
        <begin position="1"/>
        <end position="16"/>
    </location>
</feature>
<dbReference type="OrthoDB" id="348183at2759"/>
<keyword evidence="4" id="KW-1185">Reference proteome</keyword>
<sequence>MFTITSLAVVYLLLRCFHLQTPRYDEGSPARLLAEKEDDEPCKSVRGVQEGEDTGQGGLIQSQLFAGVPAGDRAPTRLAIRERTPNAGASQSLTSTEVRVGGEDHISESEMREKTGESSNGWTEQGLSRQLRLQVVNIFMSIETASCSCISLLPMLTADQGLRLAFKVLRVFALQLGALAIVPVSFEHLRQRAGEALLYLASVSLDNGSHDSNQRNICQELHSLAGLISGIKQPSMRHLKTSSRLLQVKLSVLVRASILVVGFSVDILMGLLQHAIVSSRALPADLVDQQLGILDALFDIHARVIVKDRVIRSHISNWQRNVGVWCIFSLHQLKHEGGKLPSSQKIIQSLVDAVKKAGGLLPSPRGFPAEAPAGVLRPWQGGMNAANYPSDFTHTGASLVPECHTPSMLLESQHGHVPQQEVSEPWSLGDAPQPAVEEDVWIVEDDQADSDAFHWQRVHPWVYEVPPNSDWQFIAPTGTGVSFTYPAGDAPFVQHFVPQGHLSGTGPSPAVFHGPSPAYSMFDRQESAAFGQVLPFTAPTGALPVLVPSAVVQEQVALVQQMPANSGAALPINTREQWQGSESPSQSGDQAAE</sequence>
<accession>U6MHM4</accession>
<dbReference type="EMBL" id="HG722017">
    <property type="protein sequence ID" value="CDJ61140.1"/>
    <property type="molecule type" value="Genomic_DNA"/>
</dbReference>
<gene>
    <name evidence="3" type="ORF">EMWEY_00038430</name>
</gene>
<reference evidence="3" key="1">
    <citation type="submission" date="2013-10" db="EMBL/GenBank/DDBJ databases">
        <title>Genomic analysis of the causative agents of coccidiosis in chickens.</title>
        <authorList>
            <person name="Reid A.J."/>
            <person name="Blake D."/>
            <person name="Billington K."/>
            <person name="Browne H."/>
            <person name="Dunn M."/>
            <person name="Hung S."/>
            <person name="Kawahara F."/>
            <person name="Miranda-Saavedra D."/>
            <person name="Mourier T."/>
            <person name="Nagra H."/>
            <person name="Otto T.D."/>
            <person name="Rawlings N."/>
            <person name="Sanchez A."/>
            <person name="Sanders M."/>
            <person name="Subramaniam C."/>
            <person name="Tay Y."/>
            <person name="Dear P."/>
            <person name="Doerig C."/>
            <person name="Gruber A."/>
            <person name="Parkinson J."/>
            <person name="Shirley M."/>
            <person name="Wan K.L."/>
            <person name="Berriman M."/>
            <person name="Tomley F."/>
            <person name="Pain A."/>
        </authorList>
    </citation>
    <scope>NUCLEOTIDE SEQUENCE [LARGE SCALE GENOMIC DNA]</scope>
    <source>
        <strain evidence="3">Weybridge</strain>
    </source>
</reference>
<feature type="compositionally biased region" description="Polar residues" evidence="1">
    <location>
        <begin position="574"/>
        <end position="593"/>
    </location>
</feature>
<protein>
    <submittedName>
        <fullName evidence="3">Uncharacterized protein</fullName>
    </submittedName>
</protein>